<proteinExistence type="inferred from homology"/>
<keyword evidence="1 9" id="KW-0436">Ligase</keyword>
<organism evidence="13 14">
    <name type="scientific">Ottowia oryzae</name>
    <dbReference type="NCBI Taxonomy" id="2109914"/>
    <lineage>
        <taxon>Bacteria</taxon>
        <taxon>Pseudomonadati</taxon>
        <taxon>Pseudomonadota</taxon>
        <taxon>Betaproteobacteria</taxon>
        <taxon>Burkholderiales</taxon>
        <taxon>Comamonadaceae</taxon>
        <taxon>Ottowia</taxon>
    </lineage>
</organism>
<dbReference type="GO" id="GO:0009254">
    <property type="term" value="P:peptidoglycan turnover"/>
    <property type="evidence" value="ECO:0007669"/>
    <property type="project" value="UniProtKB-UniRule"/>
</dbReference>
<dbReference type="Pfam" id="PF08245">
    <property type="entry name" value="Mur_ligase_M"/>
    <property type="match status" value="1"/>
</dbReference>
<gene>
    <name evidence="9 13" type="primary">mpl</name>
    <name evidence="13" type="ORF">C6570_06685</name>
</gene>
<dbReference type="SUPFAM" id="SSF53623">
    <property type="entry name" value="MurD-like peptide ligases, catalytic domain"/>
    <property type="match status" value="1"/>
</dbReference>
<dbReference type="Gene3D" id="3.90.190.20">
    <property type="entry name" value="Mur ligase, C-terminal domain"/>
    <property type="match status" value="1"/>
</dbReference>
<dbReference type="Gene3D" id="3.40.1190.10">
    <property type="entry name" value="Mur-like, catalytic domain"/>
    <property type="match status" value="1"/>
</dbReference>
<dbReference type="InterPro" id="IPR036565">
    <property type="entry name" value="Mur-like_cat_sf"/>
</dbReference>
<dbReference type="InterPro" id="IPR036615">
    <property type="entry name" value="Mur_ligase_C_dom_sf"/>
</dbReference>
<dbReference type="InterPro" id="IPR005757">
    <property type="entry name" value="Mpl"/>
</dbReference>
<dbReference type="OrthoDB" id="9804126at2"/>
<evidence type="ECO:0000256" key="3">
    <source>
        <dbReference type="ARBA" id="ARBA00022741"/>
    </source>
</evidence>
<keyword evidence="14" id="KW-1185">Reference proteome</keyword>
<keyword evidence="5 9" id="KW-0133">Cell shape</keyword>
<evidence type="ECO:0000256" key="8">
    <source>
        <dbReference type="ARBA" id="ARBA00023316"/>
    </source>
</evidence>
<dbReference type="Pfam" id="PF01225">
    <property type="entry name" value="Mur_ligase"/>
    <property type="match status" value="1"/>
</dbReference>
<keyword evidence="7 9" id="KW-0131">Cell cycle</keyword>
<dbReference type="InterPro" id="IPR004101">
    <property type="entry name" value="Mur_ligase_C"/>
</dbReference>
<dbReference type="GO" id="GO:0008360">
    <property type="term" value="P:regulation of cell shape"/>
    <property type="evidence" value="ECO:0007669"/>
    <property type="project" value="UniProtKB-KW"/>
</dbReference>
<keyword evidence="6 9" id="KW-0573">Peptidoglycan synthesis</keyword>
<feature type="domain" description="Mur ligase central" evidence="12">
    <location>
        <begin position="116"/>
        <end position="303"/>
    </location>
</feature>
<dbReference type="Pfam" id="PF02875">
    <property type="entry name" value="Mur_ligase_C"/>
    <property type="match status" value="1"/>
</dbReference>
<comment type="cofactor">
    <cofactor evidence="9">
        <name>Mg(2+)</name>
        <dbReference type="ChEBI" id="CHEBI:18420"/>
    </cofactor>
</comment>
<dbReference type="GO" id="GO:0071555">
    <property type="term" value="P:cell wall organization"/>
    <property type="evidence" value="ECO:0007669"/>
    <property type="project" value="UniProtKB-KW"/>
</dbReference>
<sequence length="472" mass="50307">MHIHILGICGTFMGGVAALAREAGHRVTGCDAGVYPPMSDQLRALGIELIEGYGADQLALQPDVFVVGNVVSRARLPDGNPKFPLMEAILDAGLPYTSGPQWLAENVLQGRHVLAVAGTHGKTTTTSMLAWVLESAGLSPGFLVGGVPLNFGISARLGAQATGQQRPLFVIEADEYDTAFFDKRSKFVHYRPRTAVLNNLEFDHADIFDDLAAIERQFNHLVRTVPATGRIVVNDLEESLARVLSQGCWSERTGFGSAVSDFTAHGEPSDFEVQRRGVAVGRVSWALSGVHNQLNALAAIAAAEHVGVPPAVACQALASFQNVRRRMEVRGTVPRAGGAITVYDDFAHHPTAIRTTVDGLRRQLDAAGRQAERILAVFEPRSNTMKLGTMKSQLPWSLEHADLAFCHSGGLDWNAAAALAPMGERAQVAATVDEIVQQVAAAARAGDHVLCMSNGGFGGVHAKLLAALRPAD</sequence>
<evidence type="ECO:0000256" key="6">
    <source>
        <dbReference type="ARBA" id="ARBA00022984"/>
    </source>
</evidence>
<comment type="function">
    <text evidence="9">Reutilizes the intact tripeptide L-alanyl-gamma-D-glutamyl-meso-diaminopimelate by linking it to UDP-N-acetylmuramate.</text>
</comment>
<comment type="pathway">
    <text evidence="9">Cell wall biogenesis; peptidoglycan recycling.</text>
</comment>
<evidence type="ECO:0000256" key="4">
    <source>
        <dbReference type="ARBA" id="ARBA00022840"/>
    </source>
</evidence>
<comment type="catalytic activity">
    <reaction evidence="9">
        <text>UDP-N-acetyl-alpha-D-muramate + L-alanyl-gamma-D-glutamyl-meso-2,6-diaminopimelate + ATP = UDP-N-acetyl-alpha-D-muramoyl-L-alanyl-gamma-D-glutamyl-meso-2,6-diaminopimelate + ADP + phosphate + H(+)</text>
        <dbReference type="Rhea" id="RHEA:29563"/>
        <dbReference type="ChEBI" id="CHEBI:15378"/>
        <dbReference type="ChEBI" id="CHEBI:30616"/>
        <dbReference type="ChEBI" id="CHEBI:43474"/>
        <dbReference type="ChEBI" id="CHEBI:61401"/>
        <dbReference type="ChEBI" id="CHEBI:70757"/>
        <dbReference type="ChEBI" id="CHEBI:83905"/>
        <dbReference type="ChEBI" id="CHEBI:456216"/>
        <dbReference type="EC" id="6.3.2.45"/>
    </reaction>
</comment>
<evidence type="ECO:0000256" key="1">
    <source>
        <dbReference type="ARBA" id="ARBA00022598"/>
    </source>
</evidence>
<accession>A0A2S0MDK4</accession>
<dbReference type="SUPFAM" id="SSF51984">
    <property type="entry name" value="MurCD N-terminal domain"/>
    <property type="match status" value="1"/>
</dbReference>
<feature type="domain" description="Mur ligase C-terminal" evidence="11">
    <location>
        <begin position="325"/>
        <end position="455"/>
    </location>
</feature>
<evidence type="ECO:0000256" key="2">
    <source>
        <dbReference type="ARBA" id="ARBA00022618"/>
    </source>
</evidence>
<keyword evidence="4 9" id="KW-0067">ATP-binding</keyword>
<dbReference type="Gene3D" id="3.40.50.720">
    <property type="entry name" value="NAD(P)-binding Rossmann-like Domain"/>
    <property type="match status" value="1"/>
</dbReference>
<dbReference type="EC" id="6.3.2.45" evidence="9"/>
<dbReference type="GO" id="GO:0106418">
    <property type="term" value="F:UDP-N-acetylmuramate-L-alanyl-gamma-D-glutamyl-meso-2,6-diaminoheptanedioate ligase activity"/>
    <property type="evidence" value="ECO:0007669"/>
    <property type="project" value="UniProtKB-EC"/>
</dbReference>
<evidence type="ECO:0000259" key="12">
    <source>
        <dbReference type="Pfam" id="PF08245"/>
    </source>
</evidence>
<evidence type="ECO:0000313" key="13">
    <source>
        <dbReference type="EMBL" id="AVO33969.1"/>
    </source>
</evidence>
<dbReference type="HAMAP" id="MF_02020">
    <property type="entry name" value="Mpl"/>
    <property type="match status" value="1"/>
</dbReference>
<name>A0A2S0MDK4_9BURK</name>
<evidence type="ECO:0000256" key="7">
    <source>
        <dbReference type="ARBA" id="ARBA00023306"/>
    </source>
</evidence>
<dbReference type="GO" id="GO:0051301">
    <property type="term" value="P:cell division"/>
    <property type="evidence" value="ECO:0007669"/>
    <property type="project" value="UniProtKB-KW"/>
</dbReference>
<keyword evidence="9" id="KW-0460">Magnesium</keyword>
<dbReference type="GO" id="GO:0005524">
    <property type="term" value="F:ATP binding"/>
    <property type="evidence" value="ECO:0007669"/>
    <property type="project" value="UniProtKB-UniRule"/>
</dbReference>
<evidence type="ECO:0000259" key="10">
    <source>
        <dbReference type="Pfam" id="PF01225"/>
    </source>
</evidence>
<evidence type="ECO:0000256" key="5">
    <source>
        <dbReference type="ARBA" id="ARBA00022960"/>
    </source>
</evidence>
<dbReference type="GO" id="GO:0009252">
    <property type="term" value="P:peptidoglycan biosynthetic process"/>
    <property type="evidence" value="ECO:0007669"/>
    <property type="project" value="UniProtKB-KW"/>
</dbReference>
<evidence type="ECO:0000259" key="11">
    <source>
        <dbReference type="Pfam" id="PF02875"/>
    </source>
</evidence>
<keyword evidence="8 9" id="KW-0961">Cell wall biogenesis/degradation</keyword>
<dbReference type="RefSeq" id="WP_106702525.1">
    <property type="nucleotide sequence ID" value="NZ_CP027666.1"/>
</dbReference>
<comment type="similarity">
    <text evidence="9">Belongs to the MurCDEF family. Mpl subfamily.</text>
</comment>
<dbReference type="AlphaFoldDB" id="A0A2S0MDK4"/>
<evidence type="ECO:0000256" key="9">
    <source>
        <dbReference type="HAMAP-Rule" id="MF_02020"/>
    </source>
</evidence>
<keyword evidence="3 9" id="KW-0547">Nucleotide-binding</keyword>
<protein>
    <recommendedName>
        <fullName evidence="9">UDP-N-acetylmuramate--L-alanyl-gamma-D-glutamyl-meso-2,6-diaminoheptandioate ligase</fullName>
        <ecNumber evidence="9">6.3.2.45</ecNumber>
    </recommendedName>
    <alternativeName>
        <fullName evidence="9">Murein peptide ligase</fullName>
    </alternativeName>
    <alternativeName>
        <fullName evidence="9">UDP-N-acetylmuramate:L-alanyl-gamma-D-glutamyl-meso-diaminopimelate ligase</fullName>
    </alternativeName>
</protein>
<reference evidence="13 14" key="1">
    <citation type="submission" date="2018-03" db="EMBL/GenBank/DDBJ databases">
        <title>Genome sequencing of Ottowia sp.</title>
        <authorList>
            <person name="Kim S.-J."/>
            <person name="Heo J."/>
            <person name="Kwon S.-W."/>
        </authorList>
    </citation>
    <scope>NUCLEOTIDE SEQUENCE [LARGE SCALE GENOMIC DNA]</scope>
    <source>
        <strain evidence="13 14">KADR8-3</strain>
    </source>
</reference>
<feature type="binding site" evidence="9">
    <location>
        <begin position="118"/>
        <end position="124"/>
    </location>
    <ligand>
        <name>ATP</name>
        <dbReference type="ChEBI" id="CHEBI:30616"/>
    </ligand>
</feature>
<feature type="domain" description="Mur ligase N-terminal catalytic" evidence="10">
    <location>
        <begin position="2"/>
        <end position="107"/>
    </location>
</feature>
<evidence type="ECO:0000313" key="14">
    <source>
        <dbReference type="Proteomes" id="UP000239709"/>
    </source>
</evidence>
<dbReference type="Proteomes" id="UP000239709">
    <property type="component" value="Chromosome"/>
</dbReference>
<dbReference type="NCBIfam" id="TIGR01081">
    <property type="entry name" value="mpl"/>
    <property type="match status" value="1"/>
</dbReference>
<dbReference type="PANTHER" id="PTHR43445">
    <property type="entry name" value="UDP-N-ACETYLMURAMATE--L-ALANINE LIGASE-RELATED"/>
    <property type="match status" value="1"/>
</dbReference>
<dbReference type="UniPathway" id="UPA00544"/>
<dbReference type="KEGG" id="otk:C6570_06685"/>
<keyword evidence="2 9" id="KW-0132">Cell division</keyword>
<dbReference type="InterPro" id="IPR013221">
    <property type="entry name" value="Mur_ligase_cen"/>
</dbReference>
<dbReference type="PANTHER" id="PTHR43445:SF5">
    <property type="entry name" value="UDP-N-ACETYLMURAMATE--L-ALANYL-GAMMA-D-GLUTAMYL-MESO-2,6-DIAMINOHEPTANDIOATE LIGASE"/>
    <property type="match status" value="1"/>
</dbReference>
<dbReference type="SUPFAM" id="SSF53244">
    <property type="entry name" value="MurD-like peptide ligases, peptide-binding domain"/>
    <property type="match status" value="1"/>
</dbReference>
<dbReference type="EMBL" id="CP027666">
    <property type="protein sequence ID" value="AVO33969.1"/>
    <property type="molecule type" value="Genomic_DNA"/>
</dbReference>
<dbReference type="InterPro" id="IPR000713">
    <property type="entry name" value="Mur_ligase_N"/>
</dbReference>
<dbReference type="InterPro" id="IPR050061">
    <property type="entry name" value="MurCDEF_pg_biosynth"/>
</dbReference>